<organism evidence="2">
    <name type="scientific">Desulfobacca acetoxidans</name>
    <dbReference type="NCBI Taxonomy" id="60893"/>
    <lineage>
        <taxon>Bacteria</taxon>
        <taxon>Pseudomonadati</taxon>
        <taxon>Thermodesulfobacteriota</taxon>
        <taxon>Desulfobaccia</taxon>
        <taxon>Desulfobaccales</taxon>
        <taxon>Desulfobaccaceae</taxon>
        <taxon>Desulfobacca</taxon>
    </lineage>
</organism>
<comment type="caution">
    <text evidence="2">The sequence shown here is derived from an EMBL/GenBank/DDBJ whole genome shotgun (WGS) entry which is preliminary data.</text>
</comment>
<accession>A0A7C3ZD39</accession>
<reference evidence="2" key="1">
    <citation type="journal article" date="2020" name="mSystems">
        <title>Genome- and Community-Level Interaction Insights into Carbon Utilization and Element Cycling Functions of Hydrothermarchaeota in Hydrothermal Sediment.</title>
        <authorList>
            <person name="Zhou Z."/>
            <person name="Liu Y."/>
            <person name="Xu W."/>
            <person name="Pan J."/>
            <person name="Luo Z.H."/>
            <person name="Li M."/>
        </authorList>
    </citation>
    <scope>NUCLEOTIDE SEQUENCE [LARGE SCALE GENOMIC DNA]</scope>
    <source>
        <strain evidence="2">SpSt-897</strain>
    </source>
</reference>
<name>A0A7C3ZD39_9BACT</name>
<feature type="domain" description="Bacteriophage Mu GpT" evidence="1">
    <location>
        <begin position="8"/>
        <end position="294"/>
    </location>
</feature>
<protein>
    <recommendedName>
        <fullName evidence="1">Bacteriophage Mu GpT domain-containing protein</fullName>
    </recommendedName>
</protein>
<proteinExistence type="predicted"/>
<dbReference type="AlphaFoldDB" id="A0A7C3ZD39"/>
<gene>
    <name evidence="2" type="ORF">ENW96_11515</name>
</gene>
<dbReference type="Pfam" id="PF10124">
    <property type="entry name" value="Mu-like_gpT"/>
    <property type="match status" value="1"/>
</dbReference>
<dbReference type="EMBL" id="DTMF01000279">
    <property type="protein sequence ID" value="HGF34991.1"/>
    <property type="molecule type" value="Genomic_DNA"/>
</dbReference>
<evidence type="ECO:0000313" key="2">
    <source>
        <dbReference type="EMBL" id="HGF34991.1"/>
    </source>
</evidence>
<dbReference type="InterPro" id="IPR018774">
    <property type="entry name" value="Phage_Mu_GpT"/>
</dbReference>
<sequence length="298" mass="33255">MIIDGNALANIYVGLNTVFNAAFQASEVWHPQVAMTVPATTRIVDYKFMLDFPMVREWIGNRVVRSLAGKSYQITTQDWEGTIEVDRNDLRDDQIGLYSHLVAALGEEARAHPDRLIADLLLNGWNNLCFDGKPFFAANHPVEDGTASNDGGGAGIPWFLLDTRRSIKPFIYQLRQPVQLTRMDRADDEHVFMRRAYRFGVDARYTCAYGLWQLAYGSRQTLNLENYAAARAAMMSLRNADGRPLRIKPDLLVVPPSLEAAAREILESGYVPDPNAGGLKNNVWKSSARVLVAPELAG</sequence>
<evidence type="ECO:0000259" key="1">
    <source>
        <dbReference type="Pfam" id="PF10124"/>
    </source>
</evidence>